<evidence type="ECO:0000256" key="5">
    <source>
        <dbReference type="ARBA" id="ARBA00023136"/>
    </source>
</evidence>
<proteinExistence type="predicted"/>
<dbReference type="InterPro" id="IPR051136">
    <property type="entry name" value="Intracellular_Lectin-GPT"/>
</dbReference>
<dbReference type="SUPFAM" id="SSF49899">
    <property type="entry name" value="Concanavalin A-like lectins/glucanases"/>
    <property type="match status" value="1"/>
</dbReference>
<dbReference type="GO" id="GO:0005537">
    <property type="term" value="F:D-mannose binding"/>
    <property type="evidence" value="ECO:0007669"/>
    <property type="project" value="TreeGrafter"/>
</dbReference>
<dbReference type="AlphaFoldDB" id="A0AAV2TQT9"/>
<dbReference type="InterPro" id="IPR005052">
    <property type="entry name" value="Lectin_leg"/>
</dbReference>
<dbReference type="GO" id="GO:0006888">
    <property type="term" value="P:endoplasmic reticulum to Golgi vesicle-mediated transport"/>
    <property type="evidence" value="ECO:0007669"/>
    <property type="project" value="TreeGrafter"/>
</dbReference>
<evidence type="ECO:0000256" key="2">
    <source>
        <dbReference type="ARBA" id="ARBA00022692"/>
    </source>
</evidence>
<dbReference type="EMBL" id="CAXLJL010000501">
    <property type="protein sequence ID" value="CAL5138589.1"/>
    <property type="molecule type" value="Genomic_DNA"/>
</dbReference>
<dbReference type="GO" id="GO:0005793">
    <property type="term" value="C:endoplasmic reticulum-Golgi intermediate compartment"/>
    <property type="evidence" value="ECO:0007669"/>
    <property type="project" value="TreeGrafter"/>
</dbReference>
<evidence type="ECO:0000256" key="1">
    <source>
        <dbReference type="ARBA" id="ARBA00004479"/>
    </source>
</evidence>
<feature type="chain" id="PRO_5043752319" description="L-type lectin-like domain-containing protein" evidence="6">
    <location>
        <begin position="25"/>
        <end position="274"/>
    </location>
</feature>
<dbReference type="GO" id="GO:0030134">
    <property type="term" value="C:COPII-coated ER to Golgi transport vesicle"/>
    <property type="evidence" value="ECO:0007669"/>
    <property type="project" value="TreeGrafter"/>
</dbReference>
<reference evidence="8" key="1">
    <citation type="submission" date="2024-06" db="EMBL/GenBank/DDBJ databases">
        <authorList>
            <person name="Liu X."/>
            <person name="Lenzi L."/>
            <person name="Haldenby T S."/>
            <person name="Uol C."/>
        </authorList>
    </citation>
    <scope>NUCLEOTIDE SEQUENCE</scope>
</reference>
<evidence type="ECO:0000259" key="7">
    <source>
        <dbReference type="PROSITE" id="PS51328"/>
    </source>
</evidence>
<feature type="domain" description="L-type lectin-like" evidence="7">
    <location>
        <begin position="28"/>
        <end position="253"/>
    </location>
</feature>
<dbReference type="Gene3D" id="2.60.120.200">
    <property type="match status" value="1"/>
</dbReference>
<dbReference type="PROSITE" id="PS51328">
    <property type="entry name" value="L_LECTIN_LIKE"/>
    <property type="match status" value="1"/>
</dbReference>
<evidence type="ECO:0000256" key="4">
    <source>
        <dbReference type="ARBA" id="ARBA00022989"/>
    </source>
</evidence>
<evidence type="ECO:0000313" key="9">
    <source>
        <dbReference type="Proteomes" id="UP001497525"/>
    </source>
</evidence>
<evidence type="ECO:0000313" key="8">
    <source>
        <dbReference type="EMBL" id="CAL5138589.1"/>
    </source>
</evidence>
<dbReference type="PANTHER" id="PTHR12223:SF28">
    <property type="entry name" value="LECTIN, MANNOSE BINDING 1 LIKE"/>
    <property type="match status" value="1"/>
</dbReference>
<feature type="signal peptide" evidence="6">
    <location>
        <begin position="1"/>
        <end position="24"/>
    </location>
</feature>
<dbReference type="InterPro" id="IPR013320">
    <property type="entry name" value="ConA-like_dom_sf"/>
</dbReference>
<keyword evidence="4" id="KW-1133">Transmembrane helix</keyword>
<comment type="subcellular location">
    <subcellularLocation>
        <location evidence="1">Membrane</location>
        <topology evidence="1">Single-pass type I membrane protein</topology>
    </subcellularLocation>
</comment>
<sequence length="274" mass="32118">MYTSKHKISARLYLTLLIWMSVQAASAPDRSQHKRLHQEHSLFRPMPSEPNLWNLGGTARFDDGVLNLVPMRTRVAGVAWNGIPVDYCNWELNIWFSVKTKYRSGDGWALFYTEEPITEVELDPYKNAMGGPNDYRGIALIFDSHNNYFRDGNFPRLYPVLLNGDYKYSHYHNGWYQRPYSCPYQCVNGQCKIRFEYWNRNLHMTAMNWRGDELCHRGSSNVVLPAGGYFSFTAFNNYQRESVDILEFKVEEILDGSECFDRDGEKPKWDHDTY</sequence>
<evidence type="ECO:0000256" key="3">
    <source>
        <dbReference type="ARBA" id="ARBA00022729"/>
    </source>
</evidence>
<organism evidence="8 9">
    <name type="scientific">Calicophoron daubneyi</name>
    <name type="common">Rumen fluke</name>
    <name type="synonym">Paramphistomum daubneyi</name>
    <dbReference type="NCBI Taxonomy" id="300641"/>
    <lineage>
        <taxon>Eukaryota</taxon>
        <taxon>Metazoa</taxon>
        <taxon>Spiralia</taxon>
        <taxon>Lophotrochozoa</taxon>
        <taxon>Platyhelminthes</taxon>
        <taxon>Trematoda</taxon>
        <taxon>Digenea</taxon>
        <taxon>Plagiorchiida</taxon>
        <taxon>Pronocephalata</taxon>
        <taxon>Paramphistomoidea</taxon>
        <taxon>Paramphistomidae</taxon>
        <taxon>Calicophoron</taxon>
    </lineage>
</organism>
<comment type="caution">
    <text evidence="8">The sequence shown here is derived from an EMBL/GenBank/DDBJ whole genome shotgun (WGS) entry which is preliminary data.</text>
</comment>
<accession>A0AAV2TQT9</accession>
<dbReference type="Proteomes" id="UP001497525">
    <property type="component" value="Unassembled WGS sequence"/>
</dbReference>
<dbReference type="PANTHER" id="PTHR12223">
    <property type="entry name" value="VESICULAR MANNOSE-BINDING LECTIN"/>
    <property type="match status" value="1"/>
</dbReference>
<name>A0AAV2TQT9_CALDB</name>
<keyword evidence="5" id="KW-0472">Membrane</keyword>
<dbReference type="GO" id="GO:0000139">
    <property type="term" value="C:Golgi membrane"/>
    <property type="evidence" value="ECO:0007669"/>
    <property type="project" value="TreeGrafter"/>
</dbReference>
<dbReference type="Pfam" id="PF03388">
    <property type="entry name" value="Lectin_leg-like"/>
    <property type="match status" value="1"/>
</dbReference>
<evidence type="ECO:0000256" key="6">
    <source>
        <dbReference type="SAM" id="SignalP"/>
    </source>
</evidence>
<protein>
    <recommendedName>
        <fullName evidence="7">L-type lectin-like domain-containing protein</fullName>
    </recommendedName>
</protein>
<keyword evidence="2" id="KW-0812">Transmembrane</keyword>
<dbReference type="GO" id="GO:0005789">
    <property type="term" value="C:endoplasmic reticulum membrane"/>
    <property type="evidence" value="ECO:0007669"/>
    <property type="project" value="TreeGrafter"/>
</dbReference>
<keyword evidence="3 6" id="KW-0732">Signal</keyword>
<gene>
    <name evidence="8" type="ORF">CDAUBV1_LOCUS13412</name>
</gene>
<dbReference type="CDD" id="cd07308">
    <property type="entry name" value="lectin_leg-like"/>
    <property type="match status" value="1"/>
</dbReference>